<dbReference type="RefSeq" id="WP_131166755.1">
    <property type="nucleotide sequence ID" value="NZ_CANLBI010000017.1"/>
</dbReference>
<comment type="caution">
    <text evidence="1">The sequence shown here is derived from an EMBL/GenBank/DDBJ whole genome shotgun (WGS) entry which is preliminary data.</text>
</comment>
<keyword evidence="2" id="KW-1185">Reference proteome</keyword>
<accession>A0A4Q9KIJ4</accession>
<dbReference type="Proteomes" id="UP000292373">
    <property type="component" value="Unassembled WGS sequence"/>
</dbReference>
<evidence type="ECO:0000313" key="2">
    <source>
        <dbReference type="Proteomes" id="UP000292373"/>
    </source>
</evidence>
<dbReference type="PROSITE" id="PS51318">
    <property type="entry name" value="TAT"/>
    <property type="match status" value="1"/>
</dbReference>
<reference evidence="1 2" key="1">
    <citation type="submission" date="2019-01" db="EMBL/GenBank/DDBJ databases">
        <title>Lactibacter flavus gen. nov., sp. nov., a novel bacterium of the family Propionibacteriaceae isolated from raw milk and dairy products.</title>
        <authorList>
            <person name="Huptas C."/>
            <person name="Wenning M."/>
            <person name="Breitenwieser F."/>
            <person name="Doll E."/>
            <person name="Von Neubeck M."/>
            <person name="Busse H.-J."/>
            <person name="Scherer S."/>
        </authorList>
    </citation>
    <scope>NUCLEOTIDE SEQUENCE [LARGE SCALE GENOMIC DNA]</scope>
    <source>
        <strain evidence="1 2">KCTC 33808</strain>
    </source>
</reference>
<organism evidence="1 2">
    <name type="scientific">Propioniciclava sinopodophylli</name>
    <dbReference type="NCBI Taxonomy" id="1837344"/>
    <lineage>
        <taxon>Bacteria</taxon>
        <taxon>Bacillati</taxon>
        <taxon>Actinomycetota</taxon>
        <taxon>Actinomycetes</taxon>
        <taxon>Propionibacteriales</taxon>
        <taxon>Propionibacteriaceae</taxon>
        <taxon>Propioniciclava</taxon>
    </lineage>
</organism>
<name>A0A4Q9KIJ4_9ACTN</name>
<dbReference type="EMBL" id="SDMQ01000001">
    <property type="protein sequence ID" value="TBT88627.1"/>
    <property type="molecule type" value="Genomic_DNA"/>
</dbReference>
<proteinExistence type="predicted"/>
<gene>
    <name evidence="1" type="ORF">ET989_01370</name>
</gene>
<dbReference type="InterPro" id="IPR006311">
    <property type="entry name" value="TAT_signal"/>
</dbReference>
<sequence>MTVRFDDLPEADDKHLRARLQNSPSRRGLFRAAALGGVGVAFGAFALVNRSADQAEAAYWQDYLSTSTGPCETYAKDHTEQGLKCGPSAMCTDLSCCWRYKSTPSNVRGWHKQTPRSTGTYYLFRPDACWGGTYDSWRWRFSDGKTYRCSDGWTCNNGSCVRTICPWAVT</sequence>
<dbReference type="OrthoDB" id="5620138at2"/>
<protein>
    <submittedName>
        <fullName evidence="1">Uncharacterized protein</fullName>
    </submittedName>
</protein>
<evidence type="ECO:0000313" key="1">
    <source>
        <dbReference type="EMBL" id="TBT88627.1"/>
    </source>
</evidence>
<dbReference type="AlphaFoldDB" id="A0A4Q9KIJ4"/>